<evidence type="ECO:0000313" key="2">
    <source>
        <dbReference type="Proteomes" id="UP001152484"/>
    </source>
</evidence>
<evidence type="ECO:0000313" key="1">
    <source>
        <dbReference type="EMBL" id="CAH9073045.1"/>
    </source>
</evidence>
<organism evidence="1 2">
    <name type="scientific">Cuscuta europaea</name>
    <name type="common">European dodder</name>
    <dbReference type="NCBI Taxonomy" id="41803"/>
    <lineage>
        <taxon>Eukaryota</taxon>
        <taxon>Viridiplantae</taxon>
        <taxon>Streptophyta</taxon>
        <taxon>Embryophyta</taxon>
        <taxon>Tracheophyta</taxon>
        <taxon>Spermatophyta</taxon>
        <taxon>Magnoliopsida</taxon>
        <taxon>eudicotyledons</taxon>
        <taxon>Gunneridae</taxon>
        <taxon>Pentapetalae</taxon>
        <taxon>asterids</taxon>
        <taxon>lamiids</taxon>
        <taxon>Solanales</taxon>
        <taxon>Convolvulaceae</taxon>
        <taxon>Cuscuteae</taxon>
        <taxon>Cuscuta</taxon>
        <taxon>Cuscuta subgen. Cuscuta</taxon>
    </lineage>
</organism>
<protein>
    <submittedName>
        <fullName evidence="1">Uncharacterized protein</fullName>
    </submittedName>
</protein>
<keyword evidence="2" id="KW-1185">Reference proteome</keyword>
<accession>A0A9P0YQP5</accession>
<gene>
    <name evidence="1" type="ORF">CEURO_LOCUS4623</name>
</gene>
<comment type="caution">
    <text evidence="1">The sequence shown here is derived from an EMBL/GenBank/DDBJ whole genome shotgun (WGS) entry which is preliminary data.</text>
</comment>
<reference evidence="1" key="1">
    <citation type="submission" date="2022-07" db="EMBL/GenBank/DDBJ databases">
        <authorList>
            <person name="Macas J."/>
            <person name="Novak P."/>
            <person name="Neumann P."/>
        </authorList>
    </citation>
    <scope>NUCLEOTIDE SEQUENCE</scope>
</reference>
<dbReference type="AlphaFoldDB" id="A0A9P0YQP5"/>
<dbReference type="EMBL" id="CAMAPE010000008">
    <property type="protein sequence ID" value="CAH9073045.1"/>
    <property type="molecule type" value="Genomic_DNA"/>
</dbReference>
<proteinExistence type="predicted"/>
<dbReference type="Proteomes" id="UP001152484">
    <property type="component" value="Unassembled WGS sequence"/>
</dbReference>
<sequence length="104" mass="10640">MANVDLILNSKSAKIMEALFCLNCGAQRMVAVVDGNAGQMAMAGMVTTVWEAATSGVAMGGNDASARMWQLAATGGAVSNEGGGMIRAGPGQVQAVQPHRARKF</sequence>
<name>A0A9P0YQP5_CUSEU</name>